<dbReference type="EMBL" id="ML208295">
    <property type="protein sequence ID" value="TFK71632.1"/>
    <property type="molecule type" value="Genomic_DNA"/>
</dbReference>
<protein>
    <submittedName>
        <fullName evidence="1">Uncharacterized protein</fullName>
    </submittedName>
</protein>
<dbReference type="Proteomes" id="UP000308600">
    <property type="component" value="Unassembled WGS sequence"/>
</dbReference>
<gene>
    <name evidence="1" type="ORF">BDN72DRAFT_895469</name>
</gene>
<accession>A0ACD3B3T9</accession>
<organism evidence="1 2">
    <name type="scientific">Pluteus cervinus</name>
    <dbReference type="NCBI Taxonomy" id="181527"/>
    <lineage>
        <taxon>Eukaryota</taxon>
        <taxon>Fungi</taxon>
        <taxon>Dikarya</taxon>
        <taxon>Basidiomycota</taxon>
        <taxon>Agaricomycotina</taxon>
        <taxon>Agaricomycetes</taxon>
        <taxon>Agaricomycetidae</taxon>
        <taxon>Agaricales</taxon>
        <taxon>Pluteineae</taxon>
        <taxon>Pluteaceae</taxon>
        <taxon>Pluteus</taxon>
    </lineage>
</organism>
<name>A0ACD3B3T9_9AGAR</name>
<proteinExistence type="predicted"/>
<reference evidence="1 2" key="1">
    <citation type="journal article" date="2019" name="Nat. Ecol. Evol.">
        <title>Megaphylogeny resolves global patterns of mushroom evolution.</title>
        <authorList>
            <person name="Varga T."/>
            <person name="Krizsan K."/>
            <person name="Foldi C."/>
            <person name="Dima B."/>
            <person name="Sanchez-Garcia M."/>
            <person name="Sanchez-Ramirez S."/>
            <person name="Szollosi G.J."/>
            <person name="Szarkandi J.G."/>
            <person name="Papp V."/>
            <person name="Albert L."/>
            <person name="Andreopoulos W."/>
            <person name="Angelini C."/>
            <person name="Antonin V."/>
            <person name="Barry K.W."/>
            <person name="Bougher N.L."/>
            <person name="Buchanan P."/>
            <person name="Buyck B."/>
            <person name="Bense V."/>
            <person name="Catcheside P."/>
            <person name="Chovatia M."/>
            <person name="Cooper J."/>
            <person name="Damon W."/>
            <person name="Desjardin D."/>
            <person name="Finy P."/>
            <person name="Geml J."/>
            <person name="Haridas S."/>
            <person name="Hughes K."/>
            <person name="Justo A."/>
            <person name="Karasinski D."/>
            <person name="Kautmanova I."/>
            <person name="Kiss B."/>
            <person name="Kocsube S."/>
            <person name="Kotiranta H."/>
            <person name="LaButti K.M."/>
            <person name="Lechner B.E."/>
            <person name="Liimatainen K."/>
            <person name="Lipzen A."/>
            <person name="Lukacs Z."/>
            <person name="Mihaltcheva S."/>
            <person name="Morgado L.N."/>
            <person name="Niskanen T."/>
            <person name="Noordeloos M.E."/>
            <person name="Ohm R.A."/>
            <person name="Ortiz-Santana B."/>
            <person name="Ovrebo C."/>
            <person name="Racz N."/>
            <person name="Riley R."/>
            <person name="Savchenko A."/>
            <person name="Shiryaev A."/>
            <person name="Soop K."/>
            <person name="Spirin V."/>
            <person name="Szebenyi C."/>
            <person name="Tomsovsky M."/>
            <person name="Tulloss R.E."/>
            <person name="Uehling J."/>
            <person name="Grigoriev I.V."/>
            <person name="Vagvolgyi C."/>
            <person name="Papp T."/>
            <person name="Martin F.M."/>
            <person name="Miettinen O."/>
            <person name="Hibbett D.S."/>
            <person name="Nagy L.G."/>
        </authorList>
    </citation>
    <scope>NUCLEOTIDE SEQUENCE [LARGE SCALE GENOMIC DNA]</scope>
    <source>
        <strain evidence="1 2">NL-1719</strain>
    </source>
</reference>
<keyword evidence="2" id="KW-1185">Reference proteome</keyword>
<sequence>MSDPTPDATSTTPNPPQRLFSEQTLVGGAPHDQTPQPSSAPAPTNGVKPPGPPTSPQKSEAASTSTDEGKGNTPSTLAPKKGPHEIRKYYAYRITGTFLLLIAPWIFYGIVVHKTQLILGRSAAEQVANHPRTTTHAVVTLAGLLSTAVTFLFGASVVCVAQKWIATHKPPPADLIAANSDRRLTGTDKKPLRIGYLGRLAKIKGLQPVLAFNSRRARALTILAFLLYTSCNQATAGIAAMFTPQPVSLTTSLTGSEIDFASTDTECIAWYQAHPPPQTCGYNERNGFTFTTCLGENQLFDVIQAGRDNAALVNSSVPSTFPRLNGTRFLGTFPGVLVAGPNGLNEFSTISPGNSKAFAESPSPGISYNYSLPLQGVSLGVSCDYSNETIVAVSADLPFLNWNTSCPPGTDDFLQLFDDAYQTLASNLTMGVWACKQNATDNKPLSYSIYLRGVNSYLPVIGNMTCVVDVALADYEIEYLGAVEYFTTTEGPNLVNATGSSPDVFVGVFDEVIRRGVDVVINSQTGLTGNLVAETMLALGAEFYGLNQTARDERYPQLLSKIFQGMLNYQVSRLASFRACFTTDFAQAGYLRLLYAGLDTTLPQNCLRDVSGVVTYPGIGWSTLNEQFNPAFLAPHSVVLLLTLVLFIAALFMPEPWDSWDPTDPSEVAVAAHQDKLRFITNPVAEDAKDHYLVRKIDQVARAV</sequence>
<evidence type="ECO:0000313" key="1">
    <source>
        <dbReference type="EMBL" id="TFK71632.1"/>
    </source>
</evidence>
<evidence type="ECO:0000313" key="2">
    <source>
        <dbReference type="Proteomes" id="UP000308600"/>
    </source>
</evidence>